<feature type="domain" description="N-acetyltransferase" evidence="3">
    <location>
        <begin position="1"/>
        <end position="137"/>
    </location>
</feature>
<dbReference type="OrthoDB" id="9804026at2"/>
<dbReference type="EMBL" id="SLWW01000001">
    <property type="protein sequence ID" value="TCO73886.1"/>
    <property type="molecule type" value="Genomic_DNA"/>
</dbReference>
<evidence type="ECO:0000256" key="2">
    <source>
        <dbReference type="ARBA" id="ARBA00023315"/>
    </source>
</evidence>
<dbReference type="RefSeq" id="WP_132540014.1">
    <property type="nucleotide sequence ID" value="NZ_SLWW01000001.1"/>
</dbReference>
<accession>A0A4R2KSA3</accession>
<dbReference type="AlphaFoldDB" id="A0A4R2KSA3"/>
<evidence type="ECO:0000313" key="4">
    <source>
        <dbReference type="EMBL" id="TCO73886.1"/>
    </source>
</evidence>
<sequence length="138" mass="14475">MTPDALSALHALCFGHPRPWSGPEFVALLESPGVFLVGDGSAFALGRVVLDEAELLTLAVHPGARRRGLGRARLGAFETAALDRGAARTFLEVAADNGPARALYASAGYALTGRRRGYYAAPDGRRIDALLMSRALAG</sequence>
<dbReference type="InterPro" id="IPR000182">
    <property type="entry name" value="GNAT_dom"/>
</dbReference>
<comment type="caution">
    <text evidence="4">The sequence shown here is derived from an EMBL/GenBank/DDBJ whole genome shotgun (WGS) entry which is preliminary data.</text>
</comment>
<dbReference type="PROSITE" id="PS51186">
    <property type="entry name" value="GNAT"/>
    <property type="match status" value="1"/>
</dbReference>
<name>A0A4R2KSA3_9RHOB</name>
<proteinExistence type="predicted"/>
<dbReference type="Pfam" id="PF00583">
    <property type="entry name" value="Acetyltransf_1"/>
    <property type="match status" value="1"/>
</dbReference>
<dbReference type="PANTHER" id="PTHR43877">
    <property type="entry name" value="AMINOALKYLPHOSPHONATE N-ACETYLTRANSFERASE-RELATED-RELATED"/>
    <property type="match status" value="1"/>
</dbReference>
<evidence type="ECO:0000256" key="1">
    <source>
        <dbReference type="ARBA" id="ARBA00022679"/>
    </source>
</evidence>
<dbReference type="Proteomes" id="UP000295142">
    <property type="component" value="Unassembled WGS sequence"/>
</dbReference>
<keyword evidence="2" id="KW-0012">Acyltransferase</keyword>
<keyword evidence="1 4" id="KW-0808">Transferase</keyword>
<dbReference type="InterPro" id="IPR016181">
    <property type="entry name" value="Acyl_CoA_acyltransferase"/>
</dbReference>
<dbReference type="GO" id="GO:0016747">
    <property type="term" value="F:acyltransferase activity, transferring groups other than amino-acyl groups"/>
    <property type="evidence" value="ECO:0007669"/>
    <property type="project" value="InterPro"/>
</dbReference>
<dbReference type="InterPro" id="IPR050832">
    <property type="entry name" value="Bact_Acetyltransf"/>
</dbReference>
<evidence type="ECO:0000313" key="5">
    <source>
        <dbReference type="Proteomes" id="UP000295142"/>
    </source>
</evidence>
<dbReference type="SUPFAM" id="SSF55729">
    <property type="entry name" value="Acyl-CoA N-acyltransferases (Nat)"/>
    <property type="match status" value="1"/>
</dbReference>
<dbReference type="Gene3D" id="3.40.630.30">
    <property type="match status" value="1"/>
</dbReference>
<reference evidence="4 5" key="1">
    <citation type="submission" date="2019-03" db="EMBL/GenBank/DDBJ databases">
        <title>Genomic Encyclopedia of Type Strains, Phase IV (KMG-IV): sequencing the most valuable type-strain genomes for metagenomic binning, comparative biology and taxonomic classification.</title>
        <authorList>
            <person name="Goeker M."/>
        </authorList>
    </citation>
    <scope>NUCLEOTIDE SEQUENCE [LARGE SCALE GENOMIC DNA]</scope>
    <source>
        <strain evidence="4 5">DSM 4868</strain>
    </source>
</reference>
<keyword evidence="5" id="KW-1185">Reference proteome</keyword>
<organism evidence="4 5">
    <name type="scientific">Rhodovulum euryhalinum</name>
    <dbReference type="NCBI Taxonomy" id="35805"/>
    <lineage>
        <taxon>Bacteria</taxon>
        <taxon>Pseudomonadati</taxon>
        <taxon>Pseudomonadota</taxon>
        <taxon>Alphaproteobacteria</taxon>
        <taxon>Rhodobacterales</taxon>
        <taxon>Paracoccaceae</taxon>
        <taxon>Rhodovulum</taxon>
    </lineage>
</organism>
<protein>
    <submittedName>
        <fullName evidence="4">Ribosomal-protein-alanine N-acetyltransferase</fullName>
    </submittedName>
</protein>
<evidence type="ECO:0000259" key="3">
    <source>
        <dbReference type="PROSITE" id="PS51186"/>
    </source>
</evidence>
<gene>
    <name evidence="4" type="ORF">EV655_10141</name>
</gene>